<keyword evidence="1" id="KW-0175">Coiled coil</keyword>
<feature type="compositionally biased region" description="Polar residues" evidence="2">
    <location>
        <begin position="377"/>
        <end position="392"/>
    </location>
</feature>
<dbReference type="Proteomes" id="UP000436088">
    <property type="component" value="Unassembled WGS sequence"/>
</dbReference>
<feature type="compositionally biased region" description="Basic and acidic residues" evidence="2">
    <location>
        <begin position="356"/>
        <end position="368"/>
    </location>
</feature>
<protein>
    <recommendedName>
        <fullName evidence="5">Seed biotin-containing protein SBP65-like</fullName>
    </recommendedName>
</protein>
<sequence length="494" mass="54065">MDKISEVLQWSLRAVNTRQVLEIDERGASMESKAKHEQSAGASMESMGKCESGKERRHSTETAGERRNIGKEEGDEKREQLSLEEISKLRGTAQQNSTETLQAAEKRYNKAKESGAQALNTAAEYTKDKGQQARETARQSAQYATEMGGQAKDTIVEGAEKTSQYIAEKGTETEDTAAETLSSAGKTTEDYTVLKMEWAKDYALQTAVKAKDTAVDVTKTVASYTGEKAVVAKDVTVEKSKEAAGLAGKVAVVVKDRAVVAGWSAAHYTTEKAVEGTKVAARMVEGAAECWPKIEGTCGHIIKGSQGCCFSCCYQEEEESAEQGEDFPRKTKEKIEETAKPSKERPSETRQQVENFPRKAKEKIEETAKPIGDALKQSFQGSSESNKSGEFTQETERRRHGEREKGPVQMEGVERTKDSATERKFEGSAGRRVETQSGVLGAIAETIVEIVQNTTNLVNIGPDDDDDNQPQTQTTEHGADATTFPRGNQNQYNI</sequence>
<feature type="region of interest" description="Disordered" evidence="2">
    <location>
        <begin position="321"/>
        <end position="439"/>
    </location>
</feature>
<dbReference type="GO" id="GO:0009631">
    <property type="term" value="P:cold acclimation"/>
    <property type="evidence" value="ECO:0007669"/>
    <property type="project" value="TreeGrafter"/>
</dbReference>
<comment type="caution">
    <text evidence="3">The sequence shown here is derived from an EMBL/GenBank/DDBJ whole genome shotgun (WGS) entry which is preliminary data.</text>
</comment>
<name>A0A6A2ZRK0_HIBSY</name>
<feature type="compositionally biased region" description="Basic and acidic residues" evidence="2">
    <location>
        <begin position="326"/>
        <end position="348"/>
    </location>
</feature>
<feature type="compositionally biased region" description="Basic and acidic residues" evidence="2">
    <location>
        <begin position="394"/>
        <end position="434"/>
    </location>
</feature>
<proteinExistence type="predicted"/>
<dbReference type="GO" id="GO:0005829">
    <property type="term" value="C:cytosol"/>
    <property type="evidence" value="ECO:0007669"/>
    <property type="project" value="TreeGrafter"/>
</dbReference>
<evidence type="ECO:0000256" key="2">
    <source>
        <dbReference type="SAM" id="MobiDB-lite"/>
    </source>
</evidence>
<evidence type="ECO:0000256" key="1">
    <source>
        <dbReference type="SAM" id="Coils"/>
    </source>
</evidence>
<feature type="compositionally biased region" description="Basic and acidic residues" evidence="2">
    <location>
        <begin position="51"/>
        <end position="80"/>
    </location>
</feature>
<feature type="compositionally biased region" description="Basic and acidic residues" evidence="2">
    <location>
        <begin position="24"/>
        <end position="38"/>
    </location>
</feature>
<dbReference type="PANTHER" id="PTHR47877:SF3">
    <property type="entry name" value="LATE EMBRYOGENESIS ABUNDANT DOMAIN-CONTAINING PROTEIN _ LEA DOMAIN-CONTAINING PROTEIN"/>
    <property type="match status" value="1"/>
</dbReference>
<dbReference type="AlphaFoldDB" id="A0A6A2ZRK0"/>
<reference evidence="3" key="1">
    <citation type="submission" date="2019-09" db="EMBL/GenBank/DDBJ databases">
        <title>Draft genome information of white flower Hibiscus syriacus.</title>
        <authorList>
            <person name="Kim Y.-M."/>
        </authorList>
    </citation>
    <scope>NUCLEOTIDE SEQUENCE [LARGE SCALE GENOMIC DNA]</scope>
    <source>
        <strain evidence="3">YM2019G1</strain>
    </source>
</reference>
<organism evidence="3 4">
    <name type="scientific">Hibiscus syriacus</name>
    <name type="common">Rose of Sharon</name>
    <dbReference type="NCBI Taxonomy" id="106335"/>
    <lineage>
        <taxon>Eukaryota</taxon>
        <taxon>Viridiplantae</taxon>
        <taxon>Streptophyta</taxon>
        <taxon>Embryophyta</taxon>
        <taxon>Tracheophyta</taxon>
        <taxon>Spermatophyta</taxon>
        <taxon>Magnoliopsida</taxon>
        <taxon>eudicotyledons</taxon>
        <taxon>Gunneridae</taxon>
        <taxon>Pentapetalae</taxon>
        <taxon>rosids</taxon>
        <taxon>malvids</taxon>
        <taxon>Malvales</taxon>
        <taxon>Malvaceae</taxon>
        <taxon>Malvoideae</taxon>
        <taxon>Hibiscus</taxon>
    </lineage>
</organism>
<dbReference type="EMBL" id="VEPZ02001112">
    <property type="protein sequence ID" value="KAE8694097.1"/>
    <property type="molecule type" value="Genomic_DNA"/>
</dbReference>
<accession>A0A6A2ZRK0</accession>
<dbReference type="PANTHER" id="PTHR47877">
    <property type="entry name" value="LATE EMBRYOGENESIS ABUNDANT DOMAIN-CONTAINING PROTEIN / LEA DOMAIN-CONTAINING PROTEIN"/>
    <property type="match status" value="1"/>
</dbReference>
<feature type="region of interest" description="Disordered" evidence="2">
    <location>
        <begin position="457"/>
        <end position="494"/>
    </location>
</feature>
<keyword evidence="4" id="KW-1185">Reference proteome</keyword>
<feature type="region of interest" description="Disordered" evidence="2">
    <location>
        <begin position="24"/>
        <end position="80"/>
    </location>
</feature>
<evidence type="ECO:0000313" key="4">
    <source>
        <dbReference type="Proteomes" id="UP000436088"/>
    </source>
</evidence>
<gene>
    <name evidence="3" type="ORF">F3Y22_tig00110788pilonHSYRG00433</name>
</gene>
<evidence type="ECO:0000313" key="3">
    <source>
        <dbReference type="EMBL" id="KAE8694097.1"/>
    </source>
</evidence>
<feature type="coiled-coil region" evidence="1">
    <location>
        <begin position="94"/>
        <end position="121"/>
    </location>
</feature>
<feature type="compositionally biased region" description="Polar residues" evidence="2">
    <location>
        <begin position="485"/>
        <end position="494"/>
    </location>
</feature>
<evidence type="ECO:0008006" key="5">
    <source>
        <dbReference type="Google" id="ProtNLM"/>
    </source>
</evidence>